<evidence type="ECO:0000256" key="7">
    <source>
        <dbReference type="ARBA" id="ARBA00022840"/>
    </source>
</evidence>
<dbReference type="NCBIfam" id="TIGR02707">
    <property type="entry name" value="butyr_kinase"/>
    <property type="match status" value="1"/>
</dbReference>
<protein>
    <recommendedName>
        <fullName evidence="9">Probable butyrate kinase</fullName>
        <shortName evidence="9">BK</shortName>
        <ecNumber evidence="9">2.7.2.7</ecNumber>
    </recommendedName>
    <alternativeName>
        <fullName evidence="9">Branched-chain carboxylic acid kinase</fullName>
    </alternativeName>
</protein>
<evidence type="ECO:0000256" key="2">
    <source>
        <dbReference type="ARBA" id="ARBA00008748"/>
    </source>
</evidence>
<dbReference type="Pfam" id="PF00871">
    <property type="entry name" value="Acetate_kinase"/>
    <property type="match status" value="1"/>
</dbReference>
<proteinExistence type="inferred from homology"/>
<dbReference type="GeneID" id="99749988"/>
<evidence type="ECO:0000256" key="1">
    <source>
        <dbReference type="ARBA" id="ARBA00004496"/>
    </source>
</evidence>
<evidence type="ECO:0000256" key="4">
    <source>
        <dbReference type="ARBA" id="ARBA00022679"/>
    </source>
</evidence>
<dbReference type="HAMAP" id="MF_00542">
    <property type="entry name" value="Butyrate_kinase"/>
    <property type="match status" value="1"/>
</dbReference>
<evidence type="ECO:0000256" key="10">
    <source>
        <dbReference type="RuleBase" id="RU003835"/>
    </source>
</evidence>
<dbReference type="GO" id="GO:0005737">
    <property type="term" value="C:cytoplasm"/>
    <property type="evidence" value="ECO:0007669"/>
    <property type="project" value="UniProtKB-SubCell"/>
</dbReference>
<keyword evidence="3 9" id="KW-0963">Cytoplasm</keyword>
<dbReference type="GO" id="GO:0006083">
    <property type="term" value="P:acetate metabolic process"/>
    <property type="evidence" value="ECO:0007669"/>
    <property type="project" value="TreeGrafter"/>
</dbReference>
<keyword evidence="4 9" id="KW-0808">Transferase</keyword>
<dbReference type="SUPFAM" id="SSF53067">
    <property type="entry name" value="Actin-like ATPase domain"/>
    <property type="match status" value="2"/>
</dbReference>
<comment type="caution">
    <text evidence="11">The sequence shown here is derived from an EMBL/GenBank/DDBJ whole genome shotgun (WGS) entry which is preliminary data.</text>
</comment>
<organism evidence="11 12">
    <name type="scientific">Bacteroides uniformis str. 3978 T3 ii</name>
    <dbReference type="NCBI Taxonomy" id="1339349"/>
    <lineage>
        <taxon>Bacteria</taxon>
        <taxon>Pseudomonadati</taxon>
        <taxon>Bacteroidota</taxon>
        <taxon>Bacteroidia</taxon>
        <taxon>Bacteroidales</taxon>
        <taxon>Bacteroidaceae</taxon>
        <taxon>Bacteroides</taxon>
    </lineage>
</organism>
<dbReference type="NCBIfam" id="NF002834">
    <property type="entry name" value="PRK03011.1-5"/>
    <property type="match status" value="1"/>
</dbReference>
<evidence type="ECO:0000256" key="3">
    <source>
        <dbReference type="ARBA" id="ARBA00022490"/>
    </source>
</evidence>
<dbReference type="InterPro" id="IPR043129">
    <property type="entry name" value="ATPase_NBD"/>
</dbReference>
<dbReference type="AlphaFoldDB" id="A0A078S1U0"/>
<dbReference type="PATRIC" id="fig|1339349.3.peg.1441"/>
<dbReference type="GO" id="GO:0047761">
    <property type="term" value="F:butyrate kinase activity"/>
    <property type="evidence" value="ECO:0007669"/>
    <property type="project" value="UniProtKB-UniRule"/>
</dbReference>
<dbReference type="InterPro" id="IPR011245">
    <property type="entry name" value="Butyrate_kin"/>
</dbReference>
<reference evidence="11 12" key="1">
    <citation type="submission" date="2014-04" db="EMBL/GenBank/DDBJ databases">
        <authorList>
            <person name="Sears C."/>
            <person name="Carroll K."/>
            <person name="Sack B.R."/>
            <person name="Qadri F."/>
            <person name="Myers L.L."/>
            <person name="Chung G.-T."/>
            <person name="Escheverria P."/>
            <person name="Fraser C.M."/>
            <person name="Sadzewicz L."/>
            <person name="Shefchek K.A."/>
            <person name="Tallon L."/>
            <person name="Das S.P."/>
            <person name="Daugherty S."/>
            <person name="Mongodin E.F."/>
        </authorList>
    </citation>
    <scope>NUCLEOTIDE SEQUENCE [LARGE SCALE GENOMIC DNA]</scope>
    <source>
        <strain evidence="11 12">3978 T3 ii</strain>
    </source>
</reference>
<dbReference type="RefSeq" id="WP_005830498.1">
    <property type="nucleotide sequence ID" value="NZ_JNHN01000161.1"/>
</dbReference>
<dbReference type="CDD" id="cd24011">
    <property type="entry name" value="ASKHA_NBD_BK"/>
    <property type="match status" value="1"/>
</dbReference>
<comment type="catalytic activity">
    <reaction evidence="8 9">
        <text>butanoate + ATP = butanoyl phosphate + ADP</text>
        <dbReference type="Rhea" id="RHEA:13585"/>
        <dbReference type="ChEBI" id="CHEBI:17968"/>
        <dbReference type="ChEBI" id="CHEBI:30616"/>
        <dbReference type="ChEBI" id="CHEBI:58079"/>
        <dbReference type="ChEBI" id="CHEBI:456216"/>
        <dbReference type="EC" id="2.7.2.7"/>
    </reaction>
</comment>
<dbReference type="PANTHER" id="PTHR21060">
    <property type="entry name" value="ACETATE KINASE"/>
    <property type="match status" value="1"/>
</dbReference>
<keyword evidence="5 9" id="KW-0547">Nucleotide-binding</keyword>
<dbReference type="PIRSF" id="PIRSF036458">
    <property type="entry name" value="Butyrate_kin"/>
    <property type="match status" value="1"/>
</dbReference>
<evidence type="ECO:0000256" key="9">
    <source>
        <dbReference type="HAMAP-Rule" id="MF_00542"/>
    </source>
</evidence>
<sequence length="360" mass="38929">MKILAVNPGSTSTKIAVYEDETPRLVLNIRHSVEELSQFPRIIDQFEFRKHLVLEALEANDIPFKFDAIVGRGGLLKPIPGGVYAVNDAMLDDMLHAMRTHACNLGCLIAHELAAMLPGCPSFIADPGVVDELDDVARITGSPLMPSITIWHALNQRAIARRYAAERSALQPEAPVHYEDLNLIVCHLGGGVSVGVHRHGRAVDVPNALDGFGPFSPERAGTLPAGQLIDLCHSGRYTTEELKKRISGKAGLAAHLGTTDIPAIERRIAEGDTHAALVLDAMIYRIAKEIGGAAVVLYGKVDAILLTGGMAHSEYITSRLQERVSFLAPVHVYPGEDELEALVMNALGALRGELPVQVYR</sequence>
<name>A0A078S1U0_BACUN</name>
<accession>A0A078S1U0</accession>
<evidence type="ECO:0000256" key="8">
    <source>
        <dbReference type="ARBA" id="ARBA00048596"/>
    </source>
</evidence>
<dbReference type="EMBL" id="JNHN01000161">
    <property type="protein sequence ID" value="KDS52136.1"/>
    <property type="molecule type" value="Genomic_DNA"/>
</dbReference>
<evidence type="ECO:0000256" key="5">
    <source>
        <dbReference type="ARBA" id="ARBA00022741"/>
    </source>
</evidence>
<evidence type="ECO:0000313" key="11">
    <source>
        <dbReference type="EMBL" id="KDS52136.1"/>
    </source>
</evidence>
<dbReference type="PANTHER" id="PTHR21060:SF3">
    <property type="entry name" value="BUTYRATE KINASE 2-RELATED"/>
    <property type="match status" value="1"/>
</dbReference>
<dbReference type="Proteomes" id="UP000028013">
    <property type="component" value="Unassembled WGS sequence"/>
</dbReference>
<dbReference type="PROSITE" id="PS01076">
    <property type="entry name" value="ACETATE_KINASE_2"/>
    <property type="match status" value="1"/>
</dbReference>
<dbReference type="GO" id="GO:0005524">
    <property type="term" value="F:ATP binding"/>
    <property type="evidence" value="ECO:0007669"/>
    <property type="project" value="UniProtKB-KW"/>
</dbReference>
<keyword evidence="7 9" id="KW-0067">ATP-binding</keyword>
<dbReference type="GO" id="GO:0008776">
    <property type="term" value="F:acetate kinase activity"/>
    <property type="evidence" value="ECO:0007669"/>
    <property type="project" value="TreeGrafter"/>
</dbReference>
<dbReference type="InterPro" id="IPR023865">
    <property type="entry name" value="Aliphatic_acid_kinase_CS"/>
</dbReference>
<evidence type="ECO:0000313" key="12">
    <source>
        <dbReference type="Proteomes" id="UP000028013"/>
    </source>
</evidence>
<gene>
    <name evidence="9 11" type="primary">buk</name>
    <name evidence="11" type="ORF">M094_0156</name>
</gene>
<dbReference type="EC" id="2.7.2.7" evidence="9"/>
<comment type="similarity">
    <text evidence="2 9 10">Belongs to the acetokinase family.</text>
</comment>
<keyword evidence="6 9" id="KW-0418">Kinase</keyword>
<dbReference type="PROSITE" id="PS01075">
    <property type="entry name" value="ACETATE_KINASE_1"/>
    <property type="match status" value="1"/>
</dbReference>
<dbReference type="PRINTS" id="PR00471">
    <property type="entry name" value="ACETATEKNASE"/>
</dbReference>
<evidence type="ECO:0000256" key="6">
    <source>
        <dbReference type="ARBA" id="ARBA00022777"/>
    </source>
</evidence>
<dbReference type="Gene3D" id="3.30.420.40">
    <property type="match status" value="2"/>
</dbReference>
<comment type="subcellular location">
    <subcellularLocation>
        <location evidence="1 9">Cytoplasm</location>
    </subcellularLocation>
</comment>
<dbReference type="InterPro" id="IPR000890">
    <property type="entry name" value="Aliphatic_acid_kin_short-chain"/>
</dbReference>